<evidence type="ECO:0008006" key="4">
    <source>
        <dbReference type="Google" id="ProtNLM"/>
    </source>
</evidence>
<dbReference type="Proteomes" id="UP000319449">
    <property type="component" value="Unassembled WGS sequence"/>
</dbReference>
<organism evidence="2 3">
    <name type="scientific">Geobacter argillaceus</name>
    <dbReference type="NCBI Taxonomy" id="345631"/>
    <lineage>
        <taxon>Bacteria</taxon>
        <taxon>Pseudomonadati</taxon>
        <taxon>Thermodesulfobacteriota</taxon>
        <taxon>Desulfuromonadia</taxon>
        <taxon>Geobacterales</taxon>
        <taxon>Geobacteraceae</taxon>
        <taxon>Geobacter</taxon>
    </lineage>
</organism>
<feature type="transmembrane region" description="Helical" evidence="1">
    <location>
        <begin position="66"/>
        <end position="84"/>
    </location>
</feature>
<keyword evidence="1" id="KW-1133">Transmembrane helix</keyword>
<evidence type="ECO:0000313" key="2">
    <source>
        <dbReference type="EMBL" id="TWJ33368.1"/>
    </source>
</evidence>
<keyword evidence="1" id="KW-0472">Membrane</keyword>
<gene>
    <name evidence="2" type="ORF">JN12_00040</name>
</gene>
<reference evidence="2 3" key="1">
    <citation type="submission" date="2019-07" db="EMBL/GenBank/DDBJ databases">
        <title>Genomic Encyclopedia of Archaeal and Bacterial Type Strains, Phase II (KMG-II): from individual species to whole genera.</title>
        <authorList>
            <person name="Goeker M."/>
        </authorList>
    </citation>
    <scope>NUCLEOTIDE SEQUENCE [LARGE SCALE GENOMIC DNA]</scope>
    <source>
        <strain evidence="2 3">ATCC BAA-1139</strain>
    </source>
</reference>
<name>A0A562WS05_9BACT</name>
<sequence length="409" mass="45545">MRSFANLFLLLFLVDGGVSLLDEAVSLLVPLAPLSGVRNLLANIVILMAVPLYLSLGIDRRLPKRLFLPLTIFAFFCLLSGWLFPPLAGARAYGLLTAAAQLALALFLLRQYRQPDGRPPALPAAIFAAPFFSLRNTLLFGTANLFVVPLALAMFALSAANAYMAEYTAGFMHLKPGGLYMTERVYRRDNRTIRLAGMIHVGEKHYYDDLARSVAPGRTIVLAEGVSDDGKLLRNRFGYGRVAGFLGLTSQDKMLFPGRLLEEEEFAALRPHATGSVEKEPAREPDILRADLDVSAFRPPTILVLDAIGKQLQESPSFVKGFLALNAWAEKNITPEMNEAIMDDILHRRNREVIRHLGKALESYDTVVVPWGALHMKEIEEEVLTRGFTLREERERVSIDFRKLLIALL</sequence>
<keyword evidence="1" id="KW-0812">Transmembrane</keyword>
<comment type="caution">
    <text evidence="2">The sequence shown here is derived from an EMBL/GenBank/DDBJ whole genome shotgun (WGS) entry which is preliminary data.</text>
</comment>
<evidence type="ECO:0000313" key="3">
    <source>
        <dbReference type="Proteomes" id="UP000319449"/>
    </source>
</evidence>
<dbReference type="AlphaFoldDB" id="A0A562WS05"/>
<dbReference type="EMBL" id="VLLN01000001">
    <property type="protein sequence ID" value="TWJ33368.1"/>
    <property type="molecule type" value="Genomic_DNA"/>
</dbReference>
<protein>
    <recommendedName>
        <fullName evidence="4">TraB family protein</fullName>
    </recommendedName>
</protein>
<keyword evidence="3" id="KW-1185">Reference proteome</keyword>
<feature type="transmembrane region" description="Helical" evidence="1">
    <location>
        <begin position="36"/>
        <end position="54"/>
    </location>
</feature>
<accession>A0A562WS05</accession>
<evidence type="ECO:0000256" key="1">
    <source>
        <dbReference type="SAM" id="Phobius"/>
    </source>
</evidence>
<proteinExistence type="predicted"/>
<dbReference type="OrthoDB" id="194559at2"/>
<feature type="transmembrane region" description="Helical" evidence="1">
    <location>
        <begin position="90"/>
        <end position="109"/>
    </location>
</feature>
<feature type="transmembrane region" description="Helical" evidence="1">
    <location>
        <begin position="146"/>
        <end position="165"/>
    </location>
</feature>
<dbReference type="RefSeq" id="WP_145016882.1">
    <property type="nucleotide sequence ID" value="NZ_VLLN01000001.1"/>
</dbReference>